<organism evidence="9">
    <name type="scientific">Zea mays</name>
    <name type="common">Maize</name>
    <dbReference type="NCBI Taxonomy" id="4577"/>
    <lineage>
        <taxon>Eukaryota</taxon>
        <taxon>Viridiplantae</taxon>
        <taxon>Streptophyta</taxon>
        <taxon>Embryophyta</taxon>
        <taxon>Tracheophyta</taxon>
        <taxon>Spermatophyta</taxon>
        <taxon>Magnoliopsida</taxon>
        <taxon>Liliopsida</taxon>
        <taxon>Poales</taxon>
        <taxon>Poaceae</taxon>
        <taxon>PACMAD clade</taxon>
        <taxon>Panicoideae</taxon>
        <taxon>Andropogonodae</taxon>
        <taxon>Andropogoneae</taxon>
        <taxon>Tripsacinae</taxon>
        <taxon>Zea</taxon>
    </lineage>
</organism>
<dbReference type="ExpressionAtlas" id="A0A317YCG4">
    <property type="expression patterns" value="baseline and differential"/>
</dbReference>
<feature type="region of interest" description="Disordered" evidence="7">
    <location>
        <begin position="764"/>
        <end position="790"/>
    </location>
</feature>
<evidence type="ECO:0000256" key="6">
    <source>
        <dbReference type="ARBA" id="ARBA00058775"/>
    </source>
</evidence>
<feature type="compositionally biased region" description="Polar residues" evidence="7">
    <location>
        <begin position="561"/>
        <end position="571"/>
    </location>
</feature>
<feature type="compositionally biased region" description="Polar residues" evidence="7">
    <location>
        <begin position="112"/>
        <end position="125"/>
    </location>
</feature>
<dbReference type="PANTHER" id="PTHR15138:SF24">
    <property type="entry name" value="OS03G0441000 PROTEIN"/>
    <property type="match status" value="1"/>
</dbReference>
<protein>
    <submittedName>
        <fullName evidence="9">Transcription initiation factor TFIID subunit 4b</fullName>
    </submittedName>
</protein>
<dbReference type="PANTHER" id="PTHR15138">
    <property type="entry name" value="TRANSCRIPTION INITIATION FACTOR TFIID SUBUNIT 4"/>
    <property type="match status" value="1"/>
</dbReference>
<evidence type="ECO:0000256" key="1">
    <source>
        <dbReference type="ARBA" id="ARBA00004123"/>
    </source>
</evidence>
<evidence type="ECO:0000256" key="4">
    <source>
        <dbReference type="ARBA" id="ARBA00023163"/>
    </source>
</evidence>
<feature type="region of interest" description="Disordered" evidence="7">
    <location>
        <begin position="1"/>
        <end position="20"/>
    </location>
</feature>
<dbReference type="GO" id="GO:0006352">
    <property type="term" value="P:DNA-templated transcription initiation"/>
    <property type="evidence" value="ECO:0007669"/>
    <property type="project" value="InterPro"/>
</dbReference>
<feature type="region of interest" description="Disordered" evidence="7">
    <location>
        <begin position="845"/>
        <end position="879"/>
    </location>
</feature>
<dbReference type="AlphaFoldDB" id="A0A317YCG4"/>
<feature type="compositionally biased region" description="Polar residues" evidence="7">
    <location>
        <begin position="276"/>
        <end position="302"/>
    </location>
</feature>
<feature type="compositionally biased region" description="Polar residues" evidence="7">
    <location>
        <begin position="86"/>
        <end position="97"/>
    </location>
</feature>
<comment type="function">
    <text evidence="6">TAFs are components of the transcription factor IID (TFIID) complex that is essential for mediating regulation of RNA polymerase transcription.</text>
</comment>
<feature type="compositionally biased region" description="Polar residues" evidence="7">
    <location>
        <begin position="320"/>
        <end position="343"/>
    </location>
</feature>
<comment type="subcellular location">
    <subcellularLocation>
        <location evidence="1">Nucleus</location>
    </subcellularLocation>
</comment>
<dbReference type="GO" id="GO:0003743">
    <property type="term" value="F:translation initiation factor activity"/>
    <property type="evidence" value="ECO:0007669"/>
    <property type="project" value="UniProtKB-KW"/>
</dbReference>
<dbReference type="FunFam" id="1.10.20.10:FF:000015">
    <property type="entry name" value="Transcription initiation factor TFIID subunit 4B"/>
    <property type="match status" value="1"/>
</dbReference>
<feature type="compositionally biased region" description="Low complexity" evidence="7">
    <location>
        <begin position="164"/>
        <end position="176"/>
    </location>
</feature>
<feature type="compositionally biased region" description="Polar residues" evidence="7">
    <location>
        <begin position="506"/>
        <end position="522"/>
    </location>
</feature>
<reference evidence="9" key="1">
    <citation type="journal article" date="2018" name="Nat. Genet.">
        <title>Extensive intraspecific gene order and gene structural variations between Mo17 and other maize genomes.</title>
        <authorList>
            <person name="Sun S."/>
            <person name="Zhou Y."/>
            <person name="Chen J."/>
            <person name="Shi J."/>
            <person name="Zhao H."/>
            <person name="Zhao H."/>
            <person name="Song W."/>
            <person name="Zhang M."/>
            <person name="Cui Y."/>
            <person name="Dong X."/>
            <person name="Liu H."/>
            <person name="Ma X."/>
            <person name="Jiao Y."/>
            <person name="Wang B."/>
            <person name="Wei X."/>
            <person name="Stein J.C."/>
            <person name="Glaubitz J.C."/>
            <person name="Lu F."/>
            <person name="Yu G."/>
            <person name="Liang C."/>
            <person name="Fengler K."/>
            <person name="Li B."/>
            <person name="Rafalski A."/>
            <person name="Schnable P.S."/>
            <person name="Ware D.H."/>
            <person name="Buckler E.S."/>
            <person name="Lai J."/>
        </authorList>
    </citation>
    <scope>NUCLEOTIDE SEQUENCE [LARGE SCALE GENOMIC DNA]</scope>
    <source>
        <tissue evidence="9">Seedling</tissue>
    </source>
</reference>
<dbReference type="EMBL" id="NCVQ01000001">
    <property type="protein sequence ID" value="PWZ56367.1"/>
    <property type="molecule type" value="Genomic_DNA"/>
</dbReference>
<accession>A0A317YCG4</accession>
<feature type="region of interest" description="Disordered" evidence="7">
    <location>
        <begin position="441"/>
        <end position="467"/>
    </location>
</feature>
<name>A0A317YCG4_MAIZE</name>
<feature type="domain" description="RST" evidence="8">
    <location>
        <begin position="188"/>
        <end position="259"/>
    </location>
</feature>
<keyword evidence="3" id="KW-0805">Transcription regulation</keyword>
<dbReference type="Pfam" id="PF12174">
    <property type="entry name" value="RST"/>
    <property type="match status" value="1"/>
</dbReference>
<proteinExistence type="inferred from homology"/>
<feature type="compositionally biased region" description="Basic and acidic residues" evidence="7">
    <location>
        <begin position="98"/>
        <end position="107"/>
    </location>
</feature>
<feature type="compositionally biased region" description="Low complexity" evidence="7">
    <location>
        <begin position="35"/>
        <end position="53"/>
    </location>
</feature>
<dbReference type="GO" id="GO:0005669">
    <property type="term" value="C:transcription factor TFIID complex"/>
    <property type="evidence" value="ECO:0007669"/>
    <property type="project" value="InterPro"/>
</dbReference>
<feature type="region of interest" description="Disordered" evidence="7">
    <location>
        <begin position="276"/>
        <end position="343"/>
    </location>
</feature>
<keyword evidence="9" id="KW-0648">Protein biosynthesis</keyword>
<comment type="caution">
    <text evidence="9">The sequence shown here is derived from an EMBL/GenBank/DDBJ whole genome shotgun (WGS) entry which is preliminary data.</text>
</comment>
<feature type="region of interest" description="Disordered" evidence="7">
    <location>
        <begin position="33"/>
        <end position="187"/>
    </location>
</feature>
<evidence type="ECO:0000256" key="7">
    <source>
        <dbReference type="SAM" id="MobiDB-lite"/>
    </source>
</evidence>
<feature type="compositionally biased region" description="Polar residues" evidence="7">
    <location>
        <begin position="530"/>
        <end position="539"/>
    </location>
</feature>
<dbReference type="GO" id="GO:0006366">
    <property type="term" value="P:transcription by RNA polymerase II"/>
    <property type="evidence" value="ECO:0007669"/>
    <property type="project" value="UniProtKB-ARBA"/>
</dbReference>
<feature type="compositionally biased region" description="Basic and acidic residues" evidence="7">
    <location>
        <begin position="126"/>
        <end position="135"/>
    </location>
</feature>
<evidence type="ECO:0000256" key="5">
    <source>
        <dbReference type="ARBA" id="ARBA00023242"/>
    </source>
</evidence>
<evidence type="ECO:0000313" key="9">
    <source>
        <dbReference type="EMBL" id="PWZ56367.1"/>
    </source>
</evidence>
<feature type="compositionally biased region" description="Polar residues" evidence="7">
    <location>
        <begin position="177"/>
        <end position="187"/>
    </location>
</feature>
<comment type="similarity">
    <text evidence="2">Belongs to the TAF4 family.</text>
</comment>
<keyword evidence="5" id="KW-0539">Nucleus</keyword>
<dbReference type="InterPro" id="IPR045144">
    <property type="entry name" value="TAF4"/>
</dbReference>
<keyword evidence="4" id="KW-0804">Transcription</keyword>
<feature type="region of interest" description="Disordered" evidence="7">
    <location>
        <begin position="506"/>
        <end position="596"/>
    </location>
</feature>
<dbReference type="InterPro" id="IPR007900">
    <property type="entry name" value="TAF4_C"/>
</dbReference>
<feature type="compositionally biased region" description="Basic and acidic residues" evidence="7">
    <location>
        <begin position="764"/>
        <end position="783"/>
    </location>
</feature>
<dbReference type="Proteomes" id="UP000251960">
    <property type="component" value="Chromosome 1"/>
</dbReference>
<evidence type="ECO:0000256" key="3">
    <source>
        <dbReference type="ARBA" id="ARBA00023015"/>
    </source>
</evidence>
<dbReference type="Pfam" id="PF05236">
    <property type="entry name" value="TAF4"/>
    <property type="match status" value="1"/>
</dbReference>
<sequence>MDPIMKLLEDDEDESLHSGADVEAFTAALNREVEASASASASTSTSVPAGSSSQPTDHGAGLLPQEHKSLLNHDPGQWQDPVKNEIVNQESQQQEQTHAFRNDHPSRPEMVSQGSNNCPLPTNTPKECDLLKAKQEPGSTSQQGIVAQHQPMQQMKSEQTPIVSQQQSMQQMKNQQTPVTNQTNSATTTAKAPVVTFHMLIPILSRYLDKARDIEVQSIFAKLRKNEVSKEYFLKTVRNIVGDKLLKQAASQYQMQHFFFGFGGYLLMFAQAQRSPQTNPSNYSLSGQVSGQQTAPSGSVTGDEQKGYPGAHTIPMRQAIASTRPPQFRPSSSGQMRSNTGYPPSQTNLHKANEMGNMSDGKGVHMLQTRPPNNSIPVQTMQHHVQRPQTSSPVFGANSIHARPFPRPLGGPAAPFRPQMADSNPKAQLIQGAVTTVSGSVPTRSIVSGNAPGNQSTRQQSANKEQKTISFTRTAHMNNETVSQNSEFSQNSFAVMHAKQVNQALGSSKVSAGMESQSQQLSAPKPLAATSLSQTQSHGIQEEPKIQIQSSVQAPPAAASKTPQRKASSGQKKPLEVLGSSPPPSSKKQKVSGGFHEQSIDQLNDVTAVSGVNLRVDDFTCYVYWLCACHLPCSTYYLMDFEGITVCDFCQEEEEHLFSAPKEEGRVSEVARKVVQLEEEKLILQKGPLTQKLAGIMSKCNLKVIGTDVERCLSMCVEERLRGFIRSIIRFSKQRVEVEKSRHHFYPLSSDVRSHIMRVNREAREQWEKKQAEDAERIRKQNDGDGNANVDLEKDRIETRGLSKHAKTYKEDDDKMRTTAANVAARVAAGGDDMLSKWQLLAERNKQRSEGGDGSSGSVPGNMLQHRPSLKSGKDLREEHEVEKRGYSTMLGSGGVRRSPLTKVARSISMKDVVAALEREPQMSKSSLLFRLYGRPLTEPSAK</sequence>
<evidence type="ECO:0000256" key="2">
    <source>
        <dbReference type="ARBA" id="ARBA00006178"/>
    </source>
</evidence>
<feature type="compositionally biased region" description="Polar residues" evidence="7">
    <location>
        <begin position="137"/>
        <end position="163"/>
    </location>
</feature>
<keyword evidence="9" id="KW-0396">Initiation factor</keyword>
<dbReference type="PROSITE" id="PS51879">
    <property type="entry name" value="RST"/>
    <property type="match status" value="1"/>
</dbReference>
<gene>
    <name evidence="9" type="primary">TAF4B_0</name>
    <name evidence="9" type="ORF">Zm00014a_002993</name>
</gene>
<dbReference type="InterPro" id="IPR022003">
    <property type="entry name" value="RST"/>
</dbReference>
<evidence type="ECO:0000259" key="8">
    <source>
        <dbReference type="PROSITE" id="PS51879"/>
    </source>
</evidence>
<dbReference type="CDD" id="cd08045">
    <property type="entry name" value="HFD_TAF4"/>
    <property type="match status" value="1"/>
</dbReference>